<sequence length="126" mass="14621">MTYMYTDESRECLVEMLPRWWHDTFRAVWNLRTESPDEEWGEALAGVPVLGLSNCHLDPGYVAALRFAANTVAAHKEEFSCHQHAEAIELLLTGARYDNLGDKQRTITNAYQRLLGWYRDRIKKGY</sequence>
<name>A0A930LSD3_9MICC</name>
<dbReference type="EMBL" id="JABZXS010000001">
    <property type="protein sequence ID" value="MBF1672610.1"/>
    <property type="molecule type" value="Genomic_DNA"/>
</dbReference>
<evidence type="ECO:0000313" key="1">
    <source>
        <dbReference type="EMBL" id="MBF1672610.1"/>
    </source>
</evidence>
<reference evidence="1" key="1">
    <citation type="submission" date="2020-04" db="EMBL/GenBank/DDBJ databases">
        <title>Deep metagenomics examines the oral microbiome during advanced dental caries in children, revealing novel taxa and co-occurrences with host molecules.</title>
        <authorList>
            <person name="Baker J.L."/>
            <person name="Morton J.T."/>
            <person name="Dinis M."/>
            <person name="Alvarez R."/>
            <person name="Tran N.C."/>
            <person name="Knight R."/>
            <person name="Edlund A."/>
        </authorList>
    </citation>
    <scope>NUCLEOTIDE SEQUENCE</scope>
    <source>
        <strain evidence="1">JCVI_47_bin.3</strain>
    </source>
</reference>
<accession>A0A930LSD3</accession>
<evidence type="ECO:0000313" key="2">
    <source>
        <dbReference type="Proteomes" id="UP000785653"/>
    </source>
</evidence>
<dbReference type="AlphaFoldDB" id="A0A930LSD3"/>
<gene>
    <name evidence="1" type="ORF">HXO65_00120</name>
</gene>
<protein>
    <submittedName>
        <fullName evidence="1">Uncharacterized protein</fullName>
    </submittedName>
</protein>
<proteinExistence type="predicted"/>
<dbReference type="Proteomes" id="UP000785653">
    <property type="component" value="Unassembled WGS sequence"/>
</dbReference>
<comment type="caution">
    <text evidence="1">The sequence shown here is derived from an EMBL/GenBank/DDBJ whole genome shotgun (WGS) entry which is preliminary data.</text>
</comment>
<organism evidence="1 2">
    <name type="scientific">Rothia mucilaginosa</name>
    <dbReference type="NCBI Taxonomy" id="43675"/>
    <lineage>
        <taxon>Bacteria</taxon>
        <taxon>Bacillati</taxon>
        <taxon>Actinomycetota</taxon>
        <taxon>Actinomycetes</taxon>
        <taxon>Micrococcales</taxon>
        <taxon>Micrococcaceae</taxon>
        <taxon>Rothia</taxon>
    </lineage>
</organism>